<dbReference type="GO" id="GO:0010492">
    <property type="term" value="P:maintenance of shoot apical meristem identity"/>
    <property type="evidence" value="ECO:0007669"/>
    <property type="project" value="TreeGrafter"/>
</dbReference>
<dbReference type="InterPro" id="IPR004082">
    <property type="entry name" value="OBERON"/>
</dbReference>
<comment type="caution">
    <text evidence="10">The sequence shown here is derived from an EMBL/GenBank/DDBJ whole genome shotgun (WGS) entry which is preliminary data.</text>
</comment>
<evidence type="ECO:0000256" key="1">
    <source>
        <dbReference type="ARBA" id="ARBA00004123"/>
    </source>
</evidence>
<evidence type="ECO:0000256" key="3">
    <source>
        <dbReference type="ARBA" id="ARBA00022771"/>
    </source>
</evidence>
<gene>
    <name evidence="10" type="ORF">TEA_028614</name>
</gene>
<sequence length="316" mass="36427">MQFHCLGCGHASEMFGFVKDVFMSCAKDWGLETLLKELDCVGKIFRGSEDFKGKELHIKADEMLSKLENKLMSPSDVCNFILQFFNYTDGMSDFTSSSVPPKELLANQTNPRNDAAPLRTPKSLPPKSCFYNMNSLQHDLHQSDLNTTPMGDKMIKDEWSVKSSSSKKDGYDSLESIVRIKEVESRMFQNRADEARREAENYRRMVRMKNEKLEEEYAEKLAKLCLQETEERRRKKQEEFSLARALALFFSFLLSSTIAEASAIAEDHQPHRRRGHHSVGVDIFLHNLSLAFDLKTLTLIEYLIWMLNHQLNHLTA</sequence>
<accession>A0A4S4DI23</accession>
<keyword evidence="4" id="KW-0862">Zinc</keyword>
<comment type="subcellular location">
    <subcellularLocation>
        <location evidence="1">Nucleus</location>
    </subcellularLocation>
</comment>
<keyword evidence="6" id="KW-0539">Nucleus</keyword>
<dbReference type="EMBL" id="SDRB02011274">
    <property type="protein sequence ID" value="THG02034.1"/>
    <property type="molecule type" value="Genomic_DNA"/>
</dbReference>
<feature type="domain" description="Oberon coiled-coil region" evidence="9">
    <location>
        <begin position="141"/>
        <end position="242"/>
    </location>
</feature>
<dbReference type="GO" id="GO:0008270">
    <property type="term" value="F:zinc ion binding"/>
    <property type="evidence" value="ECO:0007669"/>
    <property type="project" value="UniProtKB-KW"/>
</dbReference>
<evidence type="ECO:0000256" key="2">
    <source>
        <dbReference type="ARBA" id="ARBA00022723"/>
    </source>
</evidence>
<dbReference type="STRING" id="542762.A0A4S4DI23"/>
<name>A0A4S4DI23_CAMSN</name>
<dbReference type="Pfam" id="PF16312">
    <property type="entry name" value="Oberon_cc"/>
    <property type="match status" value="1"/>
</dbReference>
<dbReference type="PRINTS" id="PR01544">
    <property type="entry name" value="ARATH130DUF"/>
</dbReference>
<dbReference type="Pfam" id="PF07227">
    <property type="entry name" value="PHD_Oberon"/>
    <property type="match status" value="1"/>
</dbReference>
<dbReference type="InterPro" id="IPR032535">
    <property type="entry name" value="Oberon_CC"/>
</dbReference>
<evidence type="ECO:0000256" key="7">
    <source>
        <dbReference type="SAM" id="Coils"/>
    </source>
</evidence>
<protein>
    <recommendedName>
        <fullName evidence="12">Oberon coiled-coil region domain-containing protein</fullName>
    </recommendedName>
</protein>
<proteinExistence type="predicted"/>
<organism evidence="10 11">
    <name type="scientific">Camellia sinensis var. sinensis</name>
    <name type="common">China tea</name>
    <dbReference type="NCBI Taxonomy" id="542762"/>
    <lineage>
        <taxon>Eukaryota</taxon>
        <taxon>Viridiplantae</taxon>
        <taxon>Streptophyta</taxon>
        <taxon>Embryophyta</taxon>
        <taxon>Tracheophyta</taxon>
        <taxon>Spermatophyta</taxon>
        <taxon>Magnoliopsida</taxon>
        <taxon>eudicotyledons</taxon>
        <taxon>Gunneridae</taxon>
        <taxon>Pentapetalae</taxon>
        <taxon>asterids</taxon>
        <taxon>Ericales</taxon>
        <taxon>Theaceae</taxon>
        <taxon>Camellia</taxon>
    </lineage>
</organism>
<keyword evidence="2" id="KW-0479">Metal-binding</keyword>
<dbReference type="InterPro" id="IPR032881">
    <property type="entry name" value="Oberon-like_PHD"/>
</dbReference>
<evidence type="ECO:0000259" key="8">
    <source>
        <dbReference type="Pfam" id="PF07227"/>
    </source>
</evidence>
<evidence type="ECO:0000313" key="10">
    <source>
        <dbReference type="EMBL" id="THG02034.1"/>
    </source>
</evidence>
<reference evidence="10 11" key="1">
    <citation type="journal article" date="2018" name="Proc. Natl. Acad. Sci. U.S.A.">
        <title>Draft genome sequence of Camellia sinensis var. sinensis provides insights into the evolution of the tea genome and tea quality.</title>
        <authorList>
            <person name="Wei C."/>
            <person name="Yang H."/>
            <person name="Wang S."/>
            <person name="Zhao J."/>
            <person name="Liu C."/>
            <person name="Gao L."/>
            <person name="Xia E."/>
            <person name="Lu Y."/>
            <person name="Tai Y."/>
            <person name="She G."/>
            <person name="Sun J."/>
            <person name="Cao H."/>
            <person name="Tong W."/>
            <person name="Gao Q."/>
            <person name="Li Y."/>
            <person name="Deng W."/>
            <person name="Jiang X."/>
            <person name="Wang W."/>
            <person name="Chen Q."/>
            <person name="Zhang S."/>
            <person name="Li H."/>
            <person name="Wu J."/>
            <person name="Wang P."/>
            <person name="Li P."/>
            <person name="Shi C."/>
            <person name="Zheng F."/>
            <person name="Jian J."/>
            <person name="Huang B."/>
            <person name="Shan D."/>
            <person name="Shi M."/>
            <person name="Fang C."/>
            <person name="Yue Y."/>
            <person name="Li F."/>
            <person name="Li D."/>
            <person name="Wei S."/>
            <person name="Han B."/>
            <person name="Jiang C."/>
            <person name="Yin Y."/>
            <person name="Xia T."/>
            <person name="Zhang Z."/>
            <person name="Bennetzen J.L."/>
            <person name="Zhao S."/>
            <person name="Wan X."/>
        </authorList>
    </citation>
    <scope>NUCLEOTIDE SEQUENCE [LARGE SCALE GENOMIC DNA]</scope>
    <source>
        <strain evidence="11">cv. Shuchazao</strain>
        <tissue evidence="10">Leaf</tissue>
    </source>
</reference>
<dbReference type="GO" id="GO:0005634">
    <property type="term" value="C:nucleus"/>
    <property type="evidence" value="ECO:0007669"/>
    <property type="project" value="UniProtKB-SubCell"/>
</dbReference>
<keyword evidence="5 7" id="KW-0175">Coiled coil</keyword>
<feature type="domain" description="Oberon-like PHD finger" evidence="8">
    <location>
        <begin position="1"/>
        <end position="41"/>
    </location>
</feature>
<evidence type="ECO:0000313" key="11">
    <source>
        <dbReference type="Proteomes" id="UP000306102"/>
    </source>
</evidence>
<keyword evidence="3" id="KW-0863">Zinc-finger</keyword>
<dbReference type="GO" id="GO:0010071">
    <property type="term" value="P:root meristem specification"/>
    <property type="evidence" value="ECO:0007669"/>
    <property type="project" value="TreeGrafter"/>
</dbReference>
<dbReference type="PANTHER" id="PTHR21736">
    <property type="entry name" value="VERNALIZATION-INSENSITIVE PROTEIN 3"/>
    <property type="match status" value="1"/>
</dbReference>
<dbReference type="PANTHER" id="PTHR21736:SF38">
    <property type="entry name" value="PROTEIN OBERON 3"/>
    <property type="match status" value="1"/>
</dbReference>
<dbReference type="GO" id="GO:0010078">
    <property type="term" value="P:maintenance of root meristem identity"/>
    <property type="evidence" value="ECO:0007669"/>
    <property type="project" value="TreeGrafter"/>
</dbReference>
<feature type="coiled-coil region" evidence="7">
    <location>
        <begin position="185"/>
        <end position="246"/>
    </location>
</feature>
<evidence type="ECO:0000256" key="4">
    <source>
        <dbReference type="ARBA" id="ARBA00022833"/>
    </source>
</evidence>
<evidence type="ECO:0000256" key="5">
    <source>
        <dbReference type="ARBA" id="ARBA00023054"/>
    </source>
</evidence>
<dbReference type="GO" id="GO:0010468">
    <property type="term" value="P:regulation of gene expression"/>
    <property type="evidence" value="ECO:0007669"/>
    <property type="project" value="TreeGrafter"/>
</dbReference>
<evidence type="ECO:0008006" key="12">
    <source>
        <dbReference type="Google" id="ProtNLM"/>
    </source>
</evidence>
<evidence type="ECO:0000259" key="9">
    <source>
        <dbReference type="Pfam" id="PF16312"/>
    </source>
</evidence>
<evidence type="ECO:0000256" key="6">
    <source>
        <dbReference type="ARBA" id="ARBA00023242"/>
    </source>
</evidence>
<keyword evidence="11" id="KW-1185">Reference proteome</keyword>
<dbReference type="AlphaFoldDB" id="A0A4S4DI23"/>
<dbReference type="Proteomes" id="UP000306102">
    <property type="component" value="Unassembled WGS sequence"/>
</dbReference>